<evidence type="ECO:0000313" key="3">
    <source>
        <dbReference type="Proteomes" id="UP000006620"/>
    </source>
</evidence>
<dbReference type="KEGG" id="pms:KNP414_07801"/>
<dbReference type="HOGENOM" id="CLU_3237010_0_0_9"/>
<feature type="region of interest" description="Disordered" evidence="1">
    <location>
        <begin position="21"/>
        <end position="43"/>
    </location>
</feature>
<proteinExistence type="predicted"/>
<evidence type="ECO:0000256" key="1">
    <source>
        <dbReference type="SAM" id="MobiDB-lite"/>
    </source>
</evidence>
<reference evidence="2 3" key="2">
    <citation type="journal article" date="2013" name="Genome Announc.">
        <title>Genome Sequence of Growth-Improving Paenibacillus mucilaginosus Strain KNP414.</title>
        <authorList>
            <person name="Lu J.J."/>
            <person name="Wang J.F."/>
            <person name="Hu X.F."/>
        </authorList>
    </citation>
    <scope>NUCLEOTIDE SEQUENCE [LARGE SCALE GENOMIC DNA]</scope>
    <source>
        <strain evidence="2 3">KNP414</strain>
    </source>
</reference>
<dbReference type="EMBL" id="CP002869">
    <property type="protein sequence ID" value="AEI46287.1"/>
    <property type="molecule type" value="Genomic_DNA"/>
</dbReference>
<accession>F8FGY6</accession>
<organism evidence="2 3">
    <name type="scientific">Paenibacillus mucilaginosus (strain KNP414)</name>
    <dbReference type="NCBI Taxonomy" id="1036673"/>
    <lineage>
        <taxon>Bacteria</taxon>
        <taxon>Bacillati</taxon>
        <taxon>Bacillota</taxon>
        <taxon>Bacilli</taxon>
        <taxon>Bacillales</taxon>
        <taxon>Paenibacillaceae</taxon>
        <taxon>Paenibacillus</taxon>
    </lineage>
</organism>
<reference evidence="3" key="1">
    <citation type="submission" date="2011-06" db="EMBL/GenBank/DDBJ databases">
        <title>Complete genome sequence of Paenibacillus mucilaginosus KNP414.</title>
        <authorList>
            <person name="Wang J."/>
            <person name="Hu S."/>
            <person name="Hu X."/>
            <person name="Zhang B."/>
            <person name="Dong D."/>
            <person name="Zhang S."/>
            <person name="Zhao K."/>
            <person name="Wu D."/>
        </authorList>
    </citation>
    <scope>NUCLEOTIDE SEQUENCE [LARGE SCALE GENOMIC DNA]</scope>
    <source>
        <strain evidence="3">KNP414</strain>
    </source>
</reference>
<sequence>MSLDGSREEQEYTVELEGMEEEIPGAAEDEGEDHVHVEWAGYI</sequence>
<dbReference type="Proteomes" id="UP000006620">
    <property type="component" value="Chromosome"/>
</dbReference>
<gene>
    <name evidence="2" type="ordered locus">KNP414_07801</name>
</gene>
<evidence type="ECO:0000313" key="2">
    <source>
        <dbReference type="EMBL" id="AEI46287.1"/>
    </source>
</evidence>
<dbReference type="RefSeq" id="WP_013921434.1">
    <property type="nucleotide sequence ID" value="NC_015690.1"/>
</dbReference>
<name>F8FGY6_PAEMK</name>
<dbReference type="PATRIC" id="fig|1036673.3.peg.7273"/>
<protein>
    <submittedName>
        <fullName evidence="2">Uncharacterized protein</fullName>
    </submittedName>
</protein>
<dbReference type="AlphaFoldDB" id="F8FGY6"/>
<feature type="compositionally biased region" description="Acidic residues" evidence="1">
    <location>
        <begin position="21"/>
        <end position="32"/>
    </location>
</feature>